<name>A0ABD2PW78_9PLAT</name>
<evidence type="ECO:0000313" key="3">
    <source>
        <dbReference type="Proteomes" id="UP001626550"/>
    </source>
</evidence>
<sequence>MEPRNYRGIMSVDQETEKQVSCTKEELEDFVKKCTDFVKSREWTYQAESLRLLQVFFVYLDPDRVKEIVEDYQLRIDNGRKLDLFTFTGTTYTKKKCDFKFLLDDLKVNLEKFQESKNNDEVVKAYANIIGVILIALVAGTIYDSEALKLWYTALKGMEKRFTEEEKASKEIAKGLLGDLKNKCNEWHTKLESIYANWSEATKYSQIPCHYYFVLYIVSKVIKMGIISCTLI</sequence>
<evidence type="ECO:0000313" key="2">
    <source>
        <dbReference type="EMBL" id="KAL3311699.1"/>
    </source>
</evidence>
<feature type="transmembrane region" description="Helical" evidence="1">
    <location>
        <begin position="125"/>
        <end position="143"/>
    </location>
</feature>
<dbReference type="AlphaFoldDB" id="A0ABD2PW78"/>
<gene>
    <name evidence="2" type="ORF">Ciccas_009720</name>
</gene>
<keyword evidence="1" id="KW-1133">Transmembrane helix</keyword>
<keyword evidence="3" id="KW-1185">Reference proteome</keyword>
<protein>
    <submittedName>
        <fullName evidence="2">Uncharacterized protein</fullName>
    </submittedName>
</protein>
<proteinExistence type="predicted"/>
<dbReference type="EMBL" id="JBJKFK010002062">
    <property type="protein sequence ID" value="KAL3311699.1"/>
    <property type="molecule type" value="Genomic_DNA"/>
</dbReference>
<keyword evidence="1" id="KW-0812">Transmembrane</keyword>
<keyword evidence="1" id="KW-0472">Membrane</keyword>
<comment type="caution">
    <text evidence="2">The sequence shown here is derived from an EMBL/GenBank/DDBJ whole genome shotgun (WGS) entry which is preliminary data.</text>
</comment>
<dbReference type="Proteomes" id="UP001626550">
    <property type="component" value="Unassembled WGS sequence"/>
</dbReference>
<reference evidence="2 3" key="1">
    <citation type="submission" date="2024-11" db="EMBL/GenBank/DDBJ databases">
        <title>Adaptive evolution of stress response genes in parasites aligns with host niche diversity.</title>
        <authorList>
            <person name="Hahn C."/>
            <person name="Resl P."/>
        </authorList>
    </citation>
    <scope>NUCLEOTIDE SEQUENCE [LARGE SCALE GENOMIC DNA]</scope>
    <source>
        <strain evidence="2">EGGRZ-B1_66</strain>
        <tissue evidence="2">Body</tissue>
    </source>
</reference>
<evidence type="ECO:0000256" key="1">
    <source>
        <dbReference type="SAM" id="Phobius"/>
    </source>
</evidence>
<organism evidence="2 3">
    <name type="scientific">Cichlidogyrus casuarinus</name>
    <dbReference type="NCBI Taxonomy" id="1844966"/>
    <lineage>
        <taxon>Eukaryota</taxon>
        <taxon>Metazoa</taxon>
        <taxon>Spiralia</taxon>
        <taxon>Lophotrochozoa</taxon>
        <taxon>Platyhelminthes</taxon>
        <taxon>Monogenea</taxon>
        <taxon>Monopisthocotylea</taxon>
        <taxon>Dactylogyridea</taxon>
        <taxon>Ancyrocephalidae</taxon>
        <taxon>Cichlidogyrus</taxon>
    </lineage>
</organism>
<accession>A0ABD2PW78</accession>